<dbReference type="CDD" id="cd07989">
    <property type="entry name" value="LPLAT_AGPAT-like"/>
    <property type="match status" value="1"/>
</dbReference>
<evidence type="ECO:0000313" key="6">
    <source>
        <dbReference type="EMBL" id="GEP55142.1"/>
    </source>
</evidence>
<feature type="transmembrane region" description="Helical" evidence="4">
    <location>
        <begin position="13"/>
        <end position="32"/>
    </location>
</feature>
<keyword evidence="3 6" id="KW-0012">Acyltransferase</keyword>
<feature type="domain" description="Phospholipid/glycerol acyltransferase" evidence="5">
    <location>
        <begin position="73"/>
        <end position="187"/>
    </location>
</feature>
<keyword evidence="4" id="KW-0812">Transmembrane</keyword>
<evidence type="ECO:0000256" key="1">
    <source>
        <dbReference type="ARBA" id="ARBA00005189"/>
    </source>
</evidence>
<dbReference type="GO" id="GO:0006654">
    <property type="term" value="P:phosphatidic acid biosynthetic process"/>
    <property type="evidence" value="ECO:0007669"/>
    <property type="project" value="TreeGrafter"/>
</dbReference>
<dbReference type="Pfam" id="PF01553">
    <property type="entry name" value="Acyltransferase"/>
    <property type="match status" value="1"/>
</dbReference>
<dbReference type="Proteomes" id="UP000321058">
    <property type="component" value="Unassembled WGS sequence"/>
</dbReference>
<dbReference type="SUPFAM" id="SSF69593">
    <property type="entry name" value="Glycerol-3-phosphate (1)-acyltransferase"/>
    <property type="match status" value="1"/>
</dbReference>
<dbReference type="OrthoDB" id="5290997at2"/>
<organism evidence="6 7">
    <name type="scientific">Reyranella soli</name>
    <dbReference type="NCBI Taxonomy" id="1230389"/>
    <lineage>
        <taxon>Bacteria</taxon>
        <taxon>Pseudomonadati</taxon>
        <taxon>Pseudomonadota</taxon>
        <taxon>Alphaproteobacteria</taxon>
        <taxon>Hyphomicrobiales</taxon>
        <taxon>Reyranellaceae</taxon>
        <taxon>Reyranella</taxon>
    </lineage>
</organism>
<dbReference type="PANTHER" id="PTHR10434">
    <property type="entry name" value="1-ACYL-SN-GLYCEROL-3-PHOSPHATE ACYLTRANSFERASE"/>
    <property type="match status" value="1"/>
</dbReference>
<dbReference type="RefSeq" id="WP_147149244.1">
    <property type="nucleotide sequence ID" value="NZ_BKAJ01000034.1"/>
</dbReference>
<dbReference type="EMBL" id="BKAJ01000034">
    <property type="protein sequence ID" value="GEP55142.1"/>
    <property type="molecule type" value="Genomic_DNA"/>
</dbReference>
<name>A0A512N837_9HYPH</name>
<gene>
    <name evidence="6" type="ORF">RSO01_23080</name>
</gene>
<comment type="pathway">
    <text evidence="1">Lipid metabolism.</text>
</comment>
<proteinExistence type="predicted"/>
<dbReference type="GO" id="GO:0003841">
    <property type="term" value="F:1-acylglycerol-3-phosphate O-acyltransferase activity"/>
    <property type="evidence" value="ECO:0007669"/>
    <property type="project" value="TreeGrafter"/>
</dbReference>
<reference evidence="6 7" key="1">
    <citation type="submission" date="2019-07" db="EMBL/GenBank/DDBJ databases">
        <title>Whole genome shotgun sequence of Reyranella soli NBRC 108950.</title>
        <authorList>
            <person name="Hosoyama A."/>
            <person name="Uohara A."/>
            <person name="Ohji S."/>
            <person name="Ichikawa N."/>
        </authorList>
    </citation>
    <scope>NUCLEOTIDE SEQUENCE [LARGE SCALE GENOMIC DNA]</scope>
    <source>
        <strain evidence="6 7">NBRC 108950</strain>
    </source>
</reference>
<keyword evidence="2 6" id="KW-0808">Transferase</keyword>
<comment type="caution">
    <text evidence="6">The sequence shown here is derived from an EMBL/GenBank/DDBJ whole genome shotgun (WGS) entry which is preliminary data.</text>
</comment>
<keyword evidence="7" id="KW-1185">Reference proteome</keyword>
<sequence>MLGLRLRSLLFNVGWYVGSTIIAIVGMPILLLSRAANIAWADVWIDFCLWWVKVTCRITHRVTGLENRPAGPVILACKHQSSWETLAFHRLFPNAATVLKRELLFIPVVGWAMARAGNIAVERGDGPKALRSLLRQAKAAVEEGRSILIYPEGTRTPVGSSLPYHAGTAALYRQLGVPVVPVALNSGVFWGRRKFIKWPGIIEVEILDPIPPGLDRETFMTTLRERIEGATERLVVDAKRLS</sequence>
<keyword evidence="4" id="KW-0472">Membrane</keyword>
<evidence type="ECO:0000256" key="2">
    <source>
        <dbReference type="ARBA" id="ARBA00022679"/>
    </source>
</evidence>
<evidence type="ECO:0000259" key="5">
    <source>
        <dbReference type="SMART" id="SM00563"/>
    </source>
</evidence>
<evidence type="ECO:0000313" key="7">
    <source>
        <dbReference type="Proteomes" id="UP000321058"/>
    </source>
</evidence>
<dbReference type="AlphaFoldDB" id="A0A512N837"/>
<evidence type="ECO:0000256" key="4">
    <source>
        <dbReference type="SAM" id="Phobius"/>
    </source>
</evidence>
<evidence type="ECO:0000256" key="3">
    <source>
        <dbReference type="ARBA" id="ARBA00023315"/>
    </source>
</evidence>
<dbReference type="SMART" id="SM00563">
    <property type="entry name" value="PlsC"/>
    <property type="match status" value="1"/>
</dbReference>
<keyword evidence="4" id="KW-1133">Transmembrane helix</keyword>
<dbReference type="InterPro" id="IPR002123">
    <property type="entry name" value="Plipid/glycerol_acylTrfase"/>
</dbReference>
<accession>A0A512N837</accession>
<protein>
    <submittedName>
        <fullName evidence="6">1-acyl-sn-glycerol-3-phosphate acyltransferase</fullName>
    </submittedName>
</protein>
<dbReference type="PANTHER" id="PTHR10434:SF40">
    <property type="entry name" value="1-ACYL-SN-GLYCEROL-3-PHOSPHATE ACYLTRANSFERASE"/>
    <property type="match status" value="1"/>
</dbReference>